<dbReference type="GO" id="GO:0005524">
    <property type="term" value="F:ATP binding"/>
    <property type="evidence" value="ECO:0007669"/>
    <property type="project" value="UniProtKB-KW"/>
</dbReference>
<dbReference type="Proteomes" id="UP000321583">
    <property type="component" value="Unassembled WGS sequence"/>
</dbReference>
<dbReference type="InterPro" id="IPR003439">
    <property type="entry name" value="ABC_transporter-like_ATP-bd"/>
</dbReference>
<dbReference type="PANTHER" id="PTHR19211:SF6">
    <property type="entry name" value="BLL7188 PROTEIN"/>
    <property type="match status" value="1"/>
</dbReference>
<sequence length="536" mass="57334">MSHPFLALEGVSHQLADGRILFEDLHERFDARPTALVGRNGVGKSVLAGILAGTIAPTRGRCLRSGRVHFLPQQASPAPGATVAGLAGVHEPLAALRRIEAGSSDPEDFALVGERWDLRARLEAALHAQGLQGLDPDTPATRLSGGEAMRVALAGAWLSDADFLVLDEPGNHLDRGARLRLLQQLRQWPRGLLVVSHDRALLREMARVVELVPTGLRSHGGGFAEYLEQRKLADDAARRELEHARAARARQRREAALQLEREQRRQARGERRRSEANQAAILLDRQQQRSERSAARRALVRGQLAAQADQRVREAAARITDAAPVAMSAPLPAAAAQRRVAVLDAVLPPYPPGMAPLSLVILGTQRIGVVGDNGSGKSTLLRILAGKVAPAQGQCRVHGSVALLDQDLAALPARATALQALRQAAPGVGEGVLRTRLALLGLDAARIATPAAALSGGERLKAALACVLYAAHPPQLLLLDEPDNHLDLASKEALEQVLREYPGALAVVSHDEDFLGRLGLDTRLEAGAGAWEARPW</sequence>
<dbReference type="SUPFAM" id="SSF52540">
    <property type="entry name" value="P-loop containing nucleoside triphosphate hydrolases"/>
    <property type="match status" value="2"/>
</dbReference>
<dbReference type="PROSITE" id="PS00211">
    <property type="entry name" value="ABC_TRANSPORTER_1"/>
    <property type="match status" value="1"/>
</dbReference>
<feature type="domain" description="ABC transporter" evidence="5">
    <location>
        <begin position="6"/>
        <end position="239"/>
    </location>
</feature>
<dbReference type="CDD" id="cd03221">
    <property type="entry name" value="ABCF_EF-3"/>
    <property type="match status" value="1"/>
</dbReference>
<dbReference type="Pfam" id="PF00005">
    <property type="entry name" value="ABC_tran"/>
    <property type="match status" value="2"/>
</dbReference>
<evidence type="ECO:0000256" key="4">
    <source>
        <dbReference type="SAM" id="MobiDB-lite"/>
    </source>
</evidence>
<keyword evidence="1" id="KW-0677">Repeat</keyword>
<evidence type="ECO:0000313" key="6">
    <source>
        <dbReference type="EMBL" id="TWH05995.1"/>
    </source>
</evidence>
<dbReference type="PANTHER" id="PTHR19211">
    <property type="entry name" value="ATP-BINDING TRANSPORT PROTEIN-RELATED"/>
    <property type="match status" value="1"/>
</dbReference>
<evidence type="ECO:0000256" key="3">
    <source>
        <dbReference type="ARBA" id="ARBA00022840"/>
    </source>
</evidence>
<accession>A0A562D863</accession>
<name>A0A562D863_9GAMM</name>
<dbReference type="InterPro" id="IPR003593">
    <property type="entry name" value="AAA+_ATPase"/>
</dbReference>
<gene>
    <name evidence="6" type="ORF">L613_000500000600</name>
</gene>
<dbReference type="InterPro" id="IPR017871">
    <property type="entry name" value="ABC_transporter-like_CS"/>
</dbReference>
<dbReference type="AlphaFoldDB" id="A0A562D863"/>
<dbReference type="PROSITE" id="PS50893">
    <property type="entry name" value="ABC_TRANSPORTER_2"/>
    <property type="match status" value="1"/>
</dbReference>
<organism evidence="6 7">
    <name type="scientific">Pseudoxanthomonas taiwanensis J19</name>
    <dbReference type="NCBI Taxonomy" id="935569"/>
    <lineage>
        <taxon>Bacteria</taxon>
        <taxon>Pseudomonadati</taxon>
        <taxon>Pseudomonadota</taxon>
        <taxon>Gammaproteobacteria</taxon>
        <taxon>Lysobacterales</taxon>
        <taxon>Lysobacteraceae</taxon>
        <taxon>Pseudoxanthomonas</taxon>
    </lineage>
</organism>
<evidence type="ECO:0000256" key="2">
    <source>
        <dbReference type="ARBA" id="ARBA00022741"/>
    </source>
</evidence>
<proteinExistence type="predicted"/>
<dbReference type="GO" id="GO:0016887">
    <property type="term" value="F:ATP hydrolysis activity"/>
    <property type="evidence" value="ECO:0007669"/>
    <property type="project" value="InterPro"/>
</dbReference>
<dbReference type="FunFam" id="3.40.50.300:FF:001320">
    <property type="entry name" value="Heme ABC transporter ATP-binding protein"/>
    <property type="match status" value="1"/>
</dbReference>
<dbReference type="RefSeq" id="WP_028914870.1">
    <property type="nucleotide sequence ID" value="NZ_VLJS01000080.1"/>
</dbReference>
<keyword evidence="7" id="KW-1185">Reference proteome</keyword>
<keyword evidence="2" id="KW-0547">Nucleotide-binding</keyword>
<feature type="compositionally biased region" description="Basic and acidic residues" evidence="4">
    <location>
        <begin position="260"/>
        <end position="275"/>
    </location>
</feature>
<dbReference type="InterPro" id="IPR050611">
    <property type="entry name" value="ABCF"/>
</dbReference>
<dbReference type="InterPro" id="IPR027417">
    <property type="entry name" value="P-loop_NTPase"/>
</dbReference>
<dbReference type="Gene3D" id="3.40.50.300">
    <property type="entry name" value="P-loop containing nucleotide triphosphate hydrolases"/>
    <property type="match status" value="2"/>
</dbReference>
<comment type="caution">
    <text evidence="6">The sequence shown here is derived from an EMBL/GenBank/DDBJ whole genome shotgun (WGS) entry which is preliminary data.</text>
</comment>
<dbReference type="EMBL" id="VLJS01000080">
    <property type="protein sequence ID" value="TWH05995.1"/>
    <property type="molecule type" value="Genomic_DNA"/>
</dbReference>
<reference evidence="6 7" key="1">
    <citation type="submission" date="2019-07" db="EMBL/GenBank/DDBJ databases">
        <title>Genome sequencing of lignin-degrading bacterial isolates.</title>
        <authorList>
            <person name="Gladden J."/>
        </authorList>
    </citation>
    <scope>NUCLEOTIDE SEQUENCE [LARGE SCALE GENOMIC DNA]</scope>
    <source>
        <strain evidence="6 7">J19</strain>
    </source>
</reference>
<protein>
    <submittedName>
        <fullName evidence="6">ATPase subunit of ABC transporter with duplicated ATPase domains</fullName>
    </submittedName>
</protein>
<feature type="region of interest" description="Disordered" evidence="4">
    <location>
        <begin position="260"/>
        <end position="289"/>
    </location>
</feature>
<evidence type="ECO:0000256" key="1">
    <source>
        <dbReference type="ARBA" id="ARBA00022737"/>
    </source>
</evidence>
<keyword evidence="3" id="KW-0067">ATP-binding</keyword>
<evidence type="ECO:0000313" key="7">
    <source>
        <dbReference type="Proteomes" id="UP000321583"/>
    </source>
</evidence>
<evidence type="ECO:0000259" key="5">
    <source>
        <dbReference type="PROSITE" id="PS50893"/>
    </source>
</evidence>
<dbReference type="OrthoDB" id="9808609at2"/>
<dbReference type="SMART" id="SM00382">
    <property type="entry name" value="AAA"/>
    <property type="match status" value="2"/>
</dbReference>